<keyword evidence="3" id="KW-1185">Reference proteome</keyword>
<accession>A0A7H0IQG8</accession>
<dbReference type="InterPro" id="IPR036188">
    <property type="entry name" value="FAD/NAD-bd_sf"/>
</dbReference>
<dbReference type="InterPro" id="IPR052189">
    <property type="entry name" value="L-asp_N-monooxygenase_NS-form"/>
</dbReference>
<name>A0A7H0IQG8_9ACTN</name>
<feature type="domain" description="FAD-dependent urate hydroxylase HpyO/Asp monooxygenase CreE-like FAD/NAD(P)-binding" evidence="1">
    <location>
        <begin position="7"/>
        <end position="188"/>
    </location>
</feature>
<sequence>MSFVSLAIVGAGPSCTYALERLAALAQAADGRVPLAVHIFDASGQFGAGQVHSPRQPVTSFLNRIVGQVSFAADETVEEAGPLLPAKLRPTLLEWCQERFAATGDPLYDVSAEDWPKRYVHGQALQDQFETYLRLLRSAGVRVDLYHAEVVDIHEADDGGGRLTVVTDTADAAGASYDVDSVLMVTGHSWNDPDRYPKQARWNAFAKEHGAVFVPSAYPMELHIPEESTGPGAVVGCLGMGLTSIDIILHLTEGRGGRYAERGDGQLVYEPSGKEPASIAVFSRSGLFTFARPYNAKERDLDALEHRGVFLTEAAVDALREAEGSAPVSIGGLARVQLDFERHVLPIVVLEMAALYYRTLFGPEFGDALEAAVRPEYEAFLADAGAGASSAEAVARLSDAVERYVDPVAEALDAVLRGADAPVPKGLLPRYLEVVFGPDEGARLASLAESDRARFARAVALTPSPYRHGTFPAANRFSWERTLWPIPREGHRDPEEYRAALLDFLDVDHRWAAQDNLTNPAKAAADGVWRDLRDTLAYAVDFGGLTAASHQNFLDVYMRHHNRLCNGAALEVMEKVRAAIRAGLVDVSVGPGAELSTDAASGRFRVQGPTTGADLELDVLVDSRVHPFDAENDVRPVYPALLRHGLVSKWVNPGQGGAPDFGPGGLELTADFHPVRADGTADRRLTFLGPPSEGVMFFQLGALRPNRNHHVMQDVLRWVREFWPRVQDLPVPAGA</sequence>
<dbReference type="AlphaFoldDB" id="A0A7H0IQG8"/>
<protein>
    <submittedName>
        <fullName evidence="2">FAD/NAD(P)-binding protein</fullName>
    </submittedName>
</protein>
<evidence type="ECO:0000313" key="3">
    <source>
        <dbReference type="Proteomes" id="UP000516052"/>
    </source>
</evidence>
<organism evidence="2 3">
    <name type="scientific">Streptomyces roseirectus</name>
    <dbReference type="NCBI Taxonomy" id="2768066"/>
    <lineage>
        <taxon>Bacteria</taxon>
        <taxon>Bacillati</taxon>
        <taxon>Actinomycetota</taxon>
        <taxon>Actinomycetes</taxon>
        <taxon>Kitasatosporales</taxon>
        <taxon>Streptomycetaceae</taxon>
        <taxon>Streptomyces</taxon>
    </lineage>
</organism>
<dbReference type="InterPro" id="IPR038732">
    <property type="entry name" value="HpyO/CreE_NAD-binding"/>
</dbReference>
<proteinExistence type="predicted"/>
<dbReference type="Gene3D" id="3.50.50.60">
    <property type="entry name" value="FAD/NAD(P)-binding domain"/>
    <property type="match status" value="1"/>
</dbReference>
<gene>
    <name evidence="2" type="ORF">IAG44_40225</name>
</gene>
<reference evidence="2 3" key="1">
    <citation type="submission" date="2020-08" db="EMBL/GenBank/DDBJ databases">
        <title>A novel species.</title>
        <authorList>
            <person name="Gao J."/>
        </authorList>
    </citation>
    <scope>NUCLEOTIDE SEQUENCE [LARGE SCALE GENOMIC DNA]</scope>
    <source>
        <strain evidence="2 3">CRXT-G-22</strain>
    </source>
</reference>
<evidence type="ECO:0000313" key="2">
    <source>
        <dbReference type="EMBL" id="QNP75034.1"/>
    </source>
</evidence>
<dbReference type="EMBL" id="CP060828">
    <property type="protein sequence ID" value="QNP75034.1"/>
    <property type="molecule type" value="Genomic_DNA"/>
</dbReference>
<dbReference type="PANTHER" id="PTHR40254">
    <property type="entry name" value="BLR0577 PROTEIN"/>
    <property type="match status" value="1"/>
</dbReference>
<dbReference type="RefSeq" id="WP_187751957.1">
    <property type="nucleotide sequence ID" value="NZ_CP060828.1"/>
</dbReference>
<dbReference type="SUPFAM" id="SSF51905">
    <property type="entry name" value="FAD/NAD(P)-binding domain"/>
    <property type="match status" value="1"/>
</dbReference>
<evidence type="ECO:0000259" key="1">
    <source>
        <dbReference type="Pfam" id="PF13454"/>
    </source>
</evidence>
<dbReference type="PANTHER" id="PTHR40254:SF1">
    <property type="entry name" value="BLR0577 PROTEIN"/>
    <property type="match status" value="1"/>
</dbReference>
<dbReference type="Proteomes" id="UP000516052">
    <property type="component" value="Chromosome"/>
</dbReference>
<dbReference type="KEGG" id="sroi:IAG44_40225"/>
<dbReference type="Pfam" id="PF13454">
    <property type="entry name" value="NAD_binding_9"/>
    <property type="match status" value="1"/>
</dbReference>